<feature type="transmembrane region" description="Helical" evidence="4">
    <location>
        <begin position="47"/>
        <end position="67"/>
    </location>
</feature>
<feature type="transmembrane region" description="Helical" evidence="4">
    <location>
        <begin position="14"/>
        <end position="35"/>
    </location>
</feature>
<evidence type="ECO:0000256" key="4">
    <source>
        <dbReference type="SAM" id="Phobius"/>
    </source>
</evidence>
<evidence type="ECO:0000256" key="2">
    <source>
        <dbReference type="ARBA" id="ARBA00022448"/>
    </source>
</evidence>
<evidence type="ECO:0000313" key="6">
    <source>
        <dbReference type="Proteomes" id="UP001141259"/>
    </source>
</evidence>
<gene>
    <name evidence="5" type="ORF">NZH93_48515</name>
</gene>
<dbReference type="SUPFAM" id="SSF53850">
    <property type="entry name" value="Periplasmic binding protein-like II"/>
    <property type="match status" value="1"/>
</dbReference>
<feature type="transmembrane region" description="Helical" evidence="4">
    <location>
        <begin position="98"/>
        <end position="118"/>
    </location>
</feature>
<dbReference type="Pfam" id="PF13416">
    <property type="entry name" value="SBP_bac_8"/>
    <property type="match status" value="1"/>
</dbReference>
<dbReference type="PANTHER" id="PTHR30061">
    <property type="entry name" value="MALTOSE-BINDING PERIPLASMIC PROTEIN"/>
    <property type="match status" value="1"/>
</dbReference>
<proteinExistence type="inferred from homology"/>
<evidence type="ECO:0000256" key="1">
    <source>
        <dbReference type="ARBA" id="ARBA00008520"/>
    </source>
</evidence>
<dbReference type="GO" id="GO:0055052">
    <property type="term" value="C:ATP-binding cassette (ABC) transporter complex, substrate-binding subunit-containing"/>
    <property type="evidence" value="ECO:0007669"/>
    <property type="project" value="TreeGrafter"/>
</dbReference>
<comment type="caution">
    <text evidence="5">The sequence shown here is derived from an EMBL/GenBank/DDBJ whole genome shotgun (WGS) entry which is preliminary data.</text>
</comment>
<dbReference type="RefSeq" id="WP_259630168.1">
    <property type="nucleotide sequence ID" value="NZ_JANYMP010000052.1"/>
</dbReference>
<dbReference type="AlphaFoldDB" id="A0A9X2VYH1"/>
<evidence type="ECO:0000256" key="3">
    <source>
        <dbReference type="ARBA" id="ARBA00022729"/>
    </source>
</evidence>
<dbReference type="InterPro" id="IPR006059">
    <property type="entry name" value="SBP"/>
</dbReference>
<dbReference type="GO" id="GO:1901982">
    <property type="term" value="F:maltose binding"/>
    <property type="evidence" value="ECO:0007669"/>
    <property type="project" value="TreeGrafter"/>
</dbReference>
<keyword evidence="4" id="KW-0812">Transmembrane</keyword>
<dbReference type="PANTHER" id="PTHR30061:SF50">
    <property type="entry name" value="MALTOSE_MALTODEXTRIN-BINDING PERIPLASMIC PROTEIN"/>
    <property type="match status" value="1"/>
</dbReference>
<comment type="similarity">
    <text evidence="1">Belongs to the bacterial solute-binding protein 1 family.</text>
</comment>
<keyword evidence="4" id="KW-0472">Membrane</keyword>
<keyword evidence="4" id="KW-1133">Transmembrane helix</keyword>
<keyword evidence="3" id="KW-0732">Signal</keyword>
<accession>A0A9X2VYH1</accession>
<name>A0A9X2VYH1_9PSEU</name>
<dbReference type="GO" id="GO:0015768">
    <property type="term" value="P:maltose transport"/>
    <property type="evidence" value="ECO:0007669"/>
    <property type="project" value="TreeGrafter"/>
</dbReference>
<dbReference type="EMBL" id="JANYMP010000052">
    <property type="protein sequence ID" value="MCS7484722.1"/>
    <property type="molecule type" value="Genomic_DNA"/>
</dbReference>
<sequence>MSEPAGQWSPRKKIGYIAFVVGMVVVITSASAYMVTAVDRRWTPGSIALTVVSGIMVVVSGICINVLPKTVTTIWRNPERLPAPGDPRWLLRVLTKPFRVLLILATVVVIVAVGIAAIPPATGLEPGPIRVMTAFGEGASDPRTVLFRQWSQSHPDNPVQVEFVQGETDQQYERMVNDAKPGGEHKADLYVLDLVWMPQFAANGYVRELDRASISETDRSDFTPSVLDTCAWDGKLYGLPFNTDAGLIFYRTDVPGVAKPDTWDDYFGASAKAEAAVAKAGPYGVKAANAAQLADEEVLTVTALEAIWAAGGKMVTVNGDLTLNPDGTEVALGAEDLKGIENLALAAKDPDLVLTENDTAAKSAESGALDSFRSKTTLYMRNWPVAADSLGKSVEFAVAAPPTSSVLGGQNLAIASSTDKPRAARALADFLTSPSSQLILSDMGSFAPTRQSTYRFSERTDVNEVRAAVERARPRPITPHYTRFSQVFRTGILRALNNGGKVEESFARDLVEAWNGR</sequence>
<dbReference type="GO" id="GO:0042956">
    <property type="term" value="P:maltodextrin transmembrane transport"/>
    <property type="evidence" value="ECO:0007669"/>
    <property type="project" value="TreeGrafter"/>
</dbReference>
<evidence type="ECO:0000313" key="5">
    <source>
        <dbReference type="EMBL" id="MCS7484722.1"/>
    </source>
</evidence>
<reference evidence="5" key="1">
    <citation type="submission" date="2022-08" db="EMBL/GenBank/DDBJ databases">
        <authorList>
            <person name="Tistechok S."/>
            <person name="Samborskyy M."/>
            <person name="Roman I."/>
        </authorList>
    </citation>
    <scope>NUCLEOTIDE SEQUENCE</scope>
    <source>
        <strain evidence="5">DSM 103496</strain>
    </source>
</reference>
<keyword evidence="2" id="KW-0813">Transport</keyword>
<dbReference type="Gene3D" id="3.40.190.10">
    <property type="entry name" value="Periplasmic binding protein-like II"/>
    <property type="match status" value="2"/>
</dbReference>
<dbReference type="Proteomes" id="UP001141259">
    <property type="component" value="Unassembled WGS sequence"/>
</dbReference>
<organism evidence="5 6">
    <name type="scientific">Umezawaea endophytica</name>
    <dbReference type="NCBI Taxonomy" id="1654476"/>
    <lineage>
        <taxon>Bacteria</taxon>
        <taxon>Bacillati</taxon>
        <taxon>Actinomycetota</taxon>
        <taxon>Actinomycetes</taxon>
        <taxon>Pseudonocardiales</taxon>
        <taxon>Pseudonocardiaceae</taxon>
        <taxon>Umezawaea</taxon>
    </lineage>
</organism>
<protein>
    <submittedName>
        <fullName evidence="5">Extracellular solute-binding protein</fullName>
    </submittedName>
</protein>
<keyword evidence="6" id="KW-1185">Reference proteome</keyword>